<sequence length="57" mass="6374">MYVEDVAEFARVILFTIEMTFPSWYRIQLPLFCQLAASTGSRSGALQLRASAASPVY</sequence>
<dbReference type="Proteomes" id="UP000030686">
    <property type="component" value="Unassembled WGS sequence"/>
</dbReference>
<proteinExistence type="predicted"/>
<dbReference type="AlphaFoldDB" id="W6QLC8"/>
<gene>
    <name evidence="1" type="ORF">PROQFM164_S05g000609</name>
</gene>
<organism evidence="1 2">
    <name type="scientific">Penicillium roqueforti (strain FM164)</name>
    <dbReference type="NCBI Taxonomy" id="1365484"/>
    <lineage>
        <taxon>Eukaryota</taxon>
        <taxon>Fungi</taxon>
        <taxon>Dikarya</taxon>
        <taxon>Ascomycota</taxon>
        <taxon>Pezizomycotina</taxon>
        <taxon>Eurotiomycetes</taxon>
        <taxon>Eurotiomycetidae</taxon>
        <taxon>Eurotiales</taxon>
        <taxon>Aspergillaceae</taxon>
        <taxon>Penicillium</taxon>
    </lineage>
</organism>
<name>W6QLC8_PENRF</name>
<dbReference type="EMBL" id="HG792019">
    <property type="protein sequence ID" value="CDM36776.1"/>
    <property type="molecule type" value="Genomic_DNA"/>
</dbReference>
<protein>
    <submittedName>
        <fullName evidence="1">Uncharacterized protein</fullName>
    </submittedName>
</protein>
<accession>W6QLC8</accession>
<evidence type="ECO:0000313" key="1">
    <source>
        <dbReference type="EMBL" id="CDM36776.1"/>
    </source>
</evidence>
<dbReference type="InterPro" id="IPR021842">
    <property type="entry name" value="DUF3435"/>
</dbReference>
<dbReference type="OrthoDB" id="4485682at2759"/>
<dbReference type="STRING" id="1365484.W6QLC8"/>
<reference evidence="1" key="1">
    <citation type="journal article" date="2014" name="Nat. Commun.">
        <title>Multiple recent horizontal transfers of a large genomic region in cheese making fungi.</title>
        <authorList>
            <person name="Cheeseman K."/>
            <person name="Ropars J."/>
            <person name="Renault P."/>
            <person name="Dupont J."/>
            <person name="Gouzy J."/>
            <person name="Branca A."/>
            <person name="Abraham A.L."/>
            <person name="Ceppi M."/>
            <person name="Conseiller E."/>
            <person name="Debuchy R."/>
            <person name="Malagnac F."/>
            <person name="Goarin A."/>
            <person name="Silar P."/>
            <person name="Lacoste S."/>
            <person name="Sallet E."/>
            <person name="Bensimon A."/>
            <person name="Giraud T."/>
            <person name="Brygoo Y."/>
        </authorList>
    </citation>
    <scope>NUCLEOTIDE SEQUENCE [LARGE SCALE GENOMIC DNA]</scope>
    <source>
        <strain evidence="1">FM164</strain>
    </source>
</reference>
<dbReference type="Pfam" id="PF11917">
    <property type="entry name" value="DUF3435"/>
    <property type="match status" value="1"/>
</dbReference>
<evidence type="ECO:0000313" key="2">
    <source>
        <dbReference type="Proteomes" id="UP000030686"/>
    </source>
</evidence>
<keyword evidence="2" id="KW-1185">Reference proteome</keyword>